<feature type="compositionally biased region" description="Low complexity" evidence="1">
    <location>
        <begin position="55"/>
        <end position="74"/>
    </location>
</feature>
<feature type="compositionally biased region" description="Basic and acidic residues" evidence="1">
    <location>
        <begin position="1"/>
        <end position="23"/>
    </location>
</feature>
<dbReference type="STRING" id="289078.A0A2X0NC38"/>
<feature type="transmembrane region" description="Helical" evidence="2">
    <location>
        <begin position="190"/>
        <end position="212"/>
    </location>
</feature>
<keyword evidence="2" id="KW-0472">Membrane</keyword>
<feature type="compositionally biased region" description="Pro residues" evidence="1">
    <location>
        <begin position="141"/>
        <end position="155"/>
    </location>
</feature>
<dbReference type="AlphaFoldDB" id="A0A2X0NC38"/>
<organism evidence="3 4">
    <name type="scientific">Microbotryum saponariae</name>
    <dbReference type="NCBI Taxonomy" id="289078"/>
    <lineage>
        <taxon>Eukaryota</taxon>
        <taxon>Fungi</taxon>
        <taxon>Dikarya</taxon>
        <taxon>Basidiomycota</taxon>
        <taxon>Pucciniomycotina</taxon>
        <taxon>Microbotryomycetes</taxon>
        <taxon>Microbotryales</taxon>
        <taxon>Microbotryaceae</taxon>
        <taxon>Microbotryum</taxon>
    </lineage>
</organism>
<evidence type="ECO:0000313" key="3">
    <source>
        <dbReference type="EMBL" id="SCZ94680.1"/>
    </source>
</evidence>
<keyword evidence="4" id="KW-1185">Reference proteome</keyword>
<dbReference type="Proteomes" id="UP000249723">
    <property type="component" value="Unassembled WGS sequence"/>
</dbReference>
<keyword evidence="2" id="KW-0812">Transmembrane</keyword>
<dbReference type="OrthoDB" id="2538436at2759"/>
<protein>
    <submittedName>
        <fullName evidence="3">BZ3500_MvSof-1268-A1-R1_Chr12-3g04041 protein</fullName>
    </submittedName>
</protein>
<keyword evidence="2" id="KW-1133">Transmembrane helix</keyword>
<feature type="compositionally biased region" description="Polar residues" evidence="1">
    <location>
        <begin position="27"/>
        <end position="40"/>
    </location>
</feature>
<accession>A0A2X0NC38</accession>
<proteinExistence type="predicted"/>
<dbReference type="EMBL" id="FMWP01000053">
    <property type="protein sequence ID" value="SCZ94680.1"/>
    <property type="molecule type" value="Genomic_DNA"/>
</dbReference>
<reference evidence="4" key="1">
    <citation type="submission" date="2016-10" db="EMBL/GenBank/DDBJ databases">
        <authorList>
            <person name="Jeantristanb JTB J.-T."/>
            <person name="Ricardo R."/>
        </authorList>
    </citation>
    <scope>NUCLEOTIDE SEQUENCE [LARGE SCALE GENOMIC DNA]</scope>
</reference>
<name>A0A2X0NC38_9BASI</name>
<evidence type="ECO:0000256" key="1">
    <source>
        <dbReference type="SAM" id="MobiDB-lite"/>
    </source>
</evidence>
<gene>
    <name evidence="3" type="ORF">BZ3500_MVSOF-1268-A1-R1_CHR12-3G04041</name>
</gene>
<evidence type="ECO:0000313" key="4">
    <source>
        <dbReference type="Proteomes" id="UP000249723"/>
    </source>
</evidence>
<sequence>MKVDSMRKRRTLKESDYDERGSLGDRFQTSNPRRSSSHKLSPTAKHDPQAPSKTDGAGSASSGSGSDSDSGSGSPSQGVPTAYVNANSSVPSANGTTIVQGPVTIVVIVSNNPSSTSTPSGSTPLNSTVSNNTSTTELPTAPSPAPIPPTTPNPNPTSSDPITSTSSNSPLVAPNSLSSSSSKHLSHGDIAGIVVGSLVGLSLLVLLVLWAWKKCMGLRRRGVYEDSELCSPICPSSNRRRKELTLPPLILKTPPHPDTALTLREKLKGPLLPSGIQSDLARLLRDM</sequence>
<feature type="region of interest" description="Disordered" evidence="1">
    <location>
        <begin position="1"/>
        <end position="85"/>
    </location>
</feature>
<evidence type="ECO:0000256" key="2">
    <source>
        <dbReference type="SAM" id="Phobius"/>
    </source>
</evidence>
<feature type="compositionally biased region" description="Polar residues" evidence="1">
    <location>
        <begin position="75"/>
        <end position="85"/>
    </location>
</feature>
<feature type="compositionally biased region" description="Low complexity" evidence="1">
    <location>
        <begin position="156"/>
        <end position="181"/>
    </location>
</feature>
<feature type="region of interest" description="Disordered" evidence="1">
    <location>
        <begin position="113"/>
        <end position="181"/>
    </location>
</feature>
<feature type="compositionally biased region" description="Low complexity" evidence="1">
    <location>
        <begin position="113"/>
        <end position="140"/>
    </location>
</feature>